<evidence type="ECO:0000259" key="1">
    <source>
        <dbReference type="Pfam" id="PF01755"/>
    </source>
</evidence>
<keyword evidence="3" id="KW-1185">Reference proteome</keyword>
<evidence type="ECO:0000313" key="2">
    <source>
        <dbReference type="EMBL" id="SJZ94412.1"/>
    </source>
</evidence>
<dbReference type="Pfam" id="PF01755">
    <property type="entry name" value="Glyco_transf_25"/>
    <property type="match status" value="1"/>
</dbReference>
<protein>
    <submittedName>
        <fullName evidence="2">Glycosyl transferase, family 25</fullName>
    </submittedName>
</protein>
<proteinExistence type="predicted"/>
<organism evidence="2 3">
    <name type="scientific">Consotaella salsifontis</name>
    <dbReference type="NCBI Taxonomy" id="1365950"/>
    <lineage>
        <taxon>Bacteria</taxon>
        <taxon>Pseudomonadati</taxon>
        <taxon>Pseudomonadota</taxon>
        <taxon>Alphaproteobacteria</taxon>
        <taxon>Hyphomicrobiales</taxon>
        <taxon>Aurantimonadaceae</taxon>
        <taxon>Consotaella</taxon>
    </lineage>
</organism>
<dbReference type="CDD" id="cd06532">
    <property type="entry name" value="Glyco_transf_25"/>
    <property type="match status" value="1"/>
</dbReference>
<feature type="domain" description="Glycosyl transferase family 25" evidence="1">
    <location>
        <begin position="6"/>
        <end position="171"/>
    </location>
</feature>
<dbReference type="STRING" id="1365950.SAMN05428963_104131"/>
<dbReference type="InterPro" id="IPR002654">
    <property type="entry name" value="Glyco_trans_25"/>
</dbReference>
<keyword evidence="2" id="KW-0808">Transferase</keyword>
<dbReference type="EMBL" id="FUXL01000004">
    <property type="protein sequence ID" value="SJZ94412.1"/>
    <property type="molecule type" value="Genomic_DNA"/>
</dbReference>
<dbReference type="GO" id="GO:0016740">
    <property type="term" value="F:transferase activity"/>
    <property type="evidence" value="ECO:0007669"/>
    <property type="project" value="UniProtKB-KW"/>
</dbReference>
<dbReference type="Proteomes" id="UP000190135">
    <property type="component" value="Unassembled WGS sequence"/>
</dbReference>
<sequence>MDLVYINLDRATERRAFMEAQGERYGMALERLPAVEASTIDAATTAGLGRSWERPLSPAELGCFLSHRALWRRVAGGSEPMLILEDDVVLSPRVPALLATARNLLSIDFLNLENFDRRRFVSRNERTIGGGLSILRLYRDKSGSAAYILWPAGARKLLAAAEHRAAPVDAFLHTLPGLVSFQVEPALAMQVHILARRGLPTPIPVGTSIQAPRASLPISLTNLPFLGRRLLTQVKLAGDHLSRLFGVRYRLVDIIEADFAGEEGDVSHKRS</sequence>
<gene>
    <name evidence="2" type="ORF">SAMN05428963_104131</name>
</gene>
<dbReference type="AlphaFoldDB" id="A0A1T4PS78"/>
<name>A0A1T4PS78_9HYPH</name>
<dbReference type="OrthoDB" id="259382at2"/>
<dbReference type="RefSeq" id="WP_078707673.1">
    <property type="nucleotide sequence ID" value="NZ_FUXL01000004.1"/>
</dbReference>
<evidence type="ECO:0000313" key="3">
    <source>
        <dbReference type="Proteomes" id="UP000190135"/>
    </source>
</evidence>
<accession>A0A1T4PS78</accession>
<reference evidence="2 3" key="1">
    <citation type="submission" date="2017-02" db="EMBL/GenBank/DDBJ databases">
        <authorList>
            <person name="Peterson S.W."/>
        </authorList>
    </citation>
    <scope>NUCLEOTIDE SEQUENCE [LARGE SCALE GENOMIC DNA]</scope>
    <source>
        <strain evidence="2 3">USBA 369</strain>
    </source>
</reference>